<evidence type="ECO:0000313" key="2">
    <source>
        <dbReference type="EMBL" id="ELZ35368.1"/>
    </source>
</evidence>
<keyword evidence="3" id="KW-1185">Reference proteome</keyword>
<dbReference type="EMBL" id="AOJD01000064">
    <property type="protein sequence ID" value="ELZ35368.1"/>
    <property type="molecule type" value="Genomic_DNA"/>
</dbReference>
<feature type="compositionally biased region" description="Polar residues" evidence="1">
    <location>
        <begin position="71"/>
        <end position="85"/>
    </location>
</feature>
<feature type="compositionally biased region" description="Basic and acidic residues" evidence="1">
    <location>
        <begin position="52"/>
        <end position="63"/>
    </location>
</feature>
<accession>M0DKL8</accession>
<evidence type="ECO:0000313" key="3">
    <source>
        <dbReference type="Proteomes" id="UP000011523"/>
    </source>
</evidence>
<protein>
    <submittedName>
        <fullName evidence="2">Uncharacterized protein</fullName>
    </submittedName>
</protein>
<dbReference type="RefSeq" id="WP_006630159.1">
    <property type="nucleotide sequence ID" value="NZ_AOJD01000064.1"/>
</dbReference>
<dbReference type="Proteomes" id="UP000011523">
    <property type="component" value="Unassembled WGS sequence"/>
</dbReference>
<name>M0DKL8_9EURY</name>
<comment type="caution">
    <text evidence="2">The sequence shown here is derived from an EMBL/GenBank/DDBJ whole genome shotgun (WGS) entry which is preliminary data.</text>
</comment>
<reference evidence="2 3" key="1">
    <citation type="journal article" date="2014" name="PLoS Genet.">
        <title>Phylogenetically driven sequencing of extremely halophilic archaea reveals strategies for static and dynamic osmo-response.</title>
        <authorList>
            <person name="Becker E.A."/>
            <person name="Seitzer P.M."/>
            <person name="Tritt A."/>
            <person name="Larsen D."/>
            <person name="Krusor M."/>
            <person name="Yao A.I."/>
            <person name="Wu D."/>
            <person name="Madern D."/>
            <person name="Eisen J.A."/>
            <person name="Darling A.E."/>
            <person name="Facciotti M.T."/>
        </authorList>
    </citation>
    <scope>NUCLEOTIDE SEQUENCE [LARGE SCALE GENOMIC DNA]</scope>
    <source>
        <strain evidence="2 3">DSM 14210</strain>
    </source>
</reference>
<feature type="region of interest" description="Disordered" evidence="1">
    <location>
        <begin position="51"/>
        <end position="86"/>
    </location>
</feature>
<dbReference type="PATRIC" id="fig|1227485.3.peg.2464"/>
<dbReference type="AlphaFoldDB" id="M0DKL8"/>
<dbReference type="OrthoDB" id="321023at2157"/>
<evidence type="ECO:0000256" key="1">
    <source>
        <dbReference type="SAM" id="MobiDB-lite"/>
    </source>
</evidence>
<organism evidence="2 3">
    <name type="scientific">Halorubrum tebenquichense DSM 14210</name>
    <dbReference type="NCBI Taxonomy" id="1227485"/>
    <lineage>
        <taxon>Archaea</taxon>
        <taxon>Methanobacteriati</taxon>
        <taxon>Methanobacteriota</taxon>
        <taxon>Stenosarchaea group</taxon>
        <taxon>Halobacteria</taxon>
        <taxon>Halobacteriales</taxon>
        <taxon>Haloferacaceae</taxon>
        <taxon>Halorubrum</taxon>
    </lineage>
</organism>
<proteinExistence type="predicted"/>
<gene>
    <name evidence="2" type="ORF">C472_12560</name>
</gene>
<sequence>MIDEHQSVLAQTHNENSYLEGAADSGLDPGTGAVAYKDADGNWQIRQATADEDTKRVVREQRNTPRGGMTVTDTGESALDQSYNAGDNAETVGFHRYDRARLRVSPNATADPTDAEVGWDANGLITDDIDGAGTDPTSPVGRGIELIERTDADDLLVVEFY</sequence>